<proteinExistence type="predicted"/>
<dbReference type="InterPro" id="IPR045063">
    <property type="entry name" value="Dynamin_N"/>
</dbReference>
<keyword evidence="4" id="KW-0342">GTP-binding</keyword>
<dbReference type="EMBL" id="LR721751">
    <property type="protein sequence ID" value="VVV06330.1"/>
    <property type="molecule type" value="Genomic_DNA"/>
</dbReference>
<dbReference type="GO" id="GO:0003924">
    <property type="term" value="F:GTPase activity"/>
    <property type="evidence" value="ECO:0007669"/>
    <property type="project" value="InterPro"/>
</dbReference>
<evidence type="ECO:0000256" key="1">
    <source>
        <dbReference type="ARBA" id="ARBA00004370"/>
    </source>
</evidence>
<dbReference type="GO" id="GO:0016020">
    <property type="term" value="C:membrane"/>
    <property type="evidence" value="ECO:0007669"/>
    <property type="project" value="UniProtKB-SubCell"/>
</dbReference>
<comment type="subcellular location">
    <subcellularLocation>
        <location evidence="1">Membrane</location>
    </subcellularLocation>
</comment>
<evidence type="ECO:0000256" key="4">
    <source>
        <dbReference type="ARBA" id="ARBA00023134"/>
    </source>
</evidence>
<keyword evidence="3" id="KW-0378">Hydrolase</keyword>
<sequence>MTYKTKNILVMATMSAGKSTVLNALLGDDLLYSANEATTSAITKLHINKPSIFGAVSYCANKLPISEEVIVNNEILKEWNKDKNVHFIDVFINNTIQSKSKKRLNLVYIDTPGPNNSQDSSHHELLDNALDNNNINVILYILNCSQLATNDDFKLLSRLYKYINHNQDTQVVFIINKADVIDEESGESLKNIVNNTKLYLEMSGFKNPVIVLLMARMSLVAKKIITGNNISRKENNMLKNELERFRLNKHYLNEHSLINSNEKDKTSKQLNRIIPLFLHKVFCLSQTKNGMNKSELKQFCSYTGIQTIEDILSK</sequence>
<dbReference type="SUPFAM" id="SSF52540">
    <property type="entry name" value="P-loop containing nucleoside triphosphate hydrolases"/>
    <property type="match status" value="1"/>
</dbReference>
<dbReference type="InterPro" id="IPR027094">
    <property type="entry name" value="Mitofusin_fam"/>
</dbReference>
<dbReference type="Gene3D" id="3.40.50.300">
    <property type="entry name" value="P-loop containing nucleotide triphosphate hydrolases"/>
    <property type="match status" value="1"/>
</dbReference>
<evidence type="ECO:0000256" key="3">
    <source>
        <dbReference type="ARBA" id="ARBA00022801"/>
    </source>
</evidence>
<protein>
    <submittedName>
        <fullName evidence="7">GTPase Era</fullName>
    </submittedName>
</protein>
<evidence type="ECO:0000256" key="2">
    <source>
        <dbReference type="ARBA" id="ARBA00022741"/>
    </source>
</evidence>
<dbReference type="PANTHER" id="PTHR10465:SF0">
    <property type="entry name" value="SARCALUMENIN"/>
    <property type="match status" value="1"/>
</dbReference>
<keyword evidence="2" id="KW-0547">Nucleotide-binding</keyword>
<accession>A0A5Q4ZMI2</accession>
<name>A0A5Q4ZMI2_9GAMM</name>
<dbReference type="AlphaFoldDB" id="A0A5Q4ZMI2"/>
<dbReference type="GO" id="GO:0005525">
    <property type="term" value="F:GTP binding"/>
    <property type="evidence" value="ECO:0007669"/>
    <property type="project" value="UniProtKB-KW"/>
</dbReference>
<evidence type="ECO:0000256" key="5">
    <source>
        <dbReference type="ARBA" id="ARBA00023136"/>
    </source>
</evidence>
<dbReference type="GO" id="GO:0008053">
    <property type="term" value="P:mitochondrial fusion"/>
    <property type="evidence" value="ECO:0007669"/>
    <property type="project" value="TreeGrafter"/>
</dbReference>
<reference evidence="7" key="1">
    <citation type="submission" date="2019-09" db="EMBL/GenBank/DDBJ databases">
        <authorList>
            <person name="Hjerde E."/>
        </authorList>
    </citation>
    <scope>NUCLEOTIDE SEQUENCE</scope>
    <source>
        <strain evidence="7">06/09/160</strain>
    </source>
</reference>
<evidence type="ECO:0000313" key="7">
    <source>
        <dbReference type="EMBL" id="VVV06330.1"/>
    </source>
</evidence>
<gene>
    <name evidence="7" type="primary">era_3</name>
    <name evidence="7" type="ORF">AW0309160_03820</name>
</gene>
<dbReference type="InterPro" id="IPR027417">
    <property type="entry name" value="P-loop_NTPase"/>
</dbReference>
<evidence type="ECO:0000259" key="6">
    <source>
        <dbReference type="Pfam" id="PF00350"/>
    </source>
</evidence>
<keyword evidence="5" id="KW-0472">Membrane</keyword>
<dbReference type="PANTHER" id="PTHR10465">
    <property type="entry name" value="TRANSMEMBRANE GTPASE FZO1"/>
    <property type="match status" value="1"/>
</dbReference>
<feature type="domain" description="Dynamin N-terminal" evidence="6">
    <location>
        <begin position="8"/>
        <end position="177"/>
    </location>
</feature>
<organism evidence="7">
    <name type="scientific">Aliivibrio wodanis</name>
    <dbReference type="NCBI Taxonomy" id="80852"/>
    <lineage>
        <taxon>Bacteria</taxon>
        <taxon>Pseudomonadati</taxon>
        <taxon>Pseudomonadota</taxon>
        <taxon>Gammaproteobacteria</taxon>
        <taxon>Vibrionales</taxon>
        <taxon>Vibrionaceae</taxon>
        <taxon>Aliivibrio</taxon>
    </lineage>
</organism>
<dbReference type="Pfam" id="PF00350">
    <property type="entry name" value="Dynamin_N"/>
    <property type="match status" value="1"/>
</dbReference>